<keyword evidence="6" id="KW-1185">Reference proteome</keyword>
<reference evidence="3 5" key="1">
    <citation type="submission" date="2015-07" db="EMBL/GenBank/DDBJ databases">
        <title>Genome of Polaribacter dokdonenesis DSW-5, isolated from seawater off Dokdo in Korea.</title>
        <authorList>
            <person name="Yoon K."/>
            <person name="Song J.Y."/>
            <person name="Kim J.F."/>
        </authorList>
    </citation>
    <scope>NUCLEOTIDE SEQUENCE [LARGE SCALE GENOMIC DNA]</scope>
    <source>
        <strain evidence="3 5">DSW-5</strain>
    </source>
</reference>
<dbReference type="Proteomes" id="UP000037716">
    <property type="component" value="Unassembled WGS sequence"/>
</dbReference>
<gene>
    <name evidence="3" type="ORF">I602_2006</name>
    <name evidence="4" type="ORF">SAMN05444353_1778</name>
</gene>
<evidence type="ECO:0000313" key="3">
    <source>
        <dbReference type="EMBL" id="KOY52446.1"/>
    </source>
</evidence>
<comment type="caution">
    <text evidence="3">The sequence shown here is derived from an EMBL/GenBank/DDBJ whole genome shotgun (WGS) entry which is preliminary data.</text>
</comment>
<keyword evidence="3" id="KW-0808">Transferase</keyword>
<keyword evidence="1" id="KW-1133">Transmembrane helix</keyword>
<keyword evidence="3" id="KW-0418">Kinase</keyword>
<feature type="domain" description="Signal transduction histidine kinase internal region" evidence="2">
    <location>
        <begin position="163"/>
        <end position="231"/>
    </location>
</feature>
<accession>A0A0M9CHC1</accession>
<name>A0A0M9CHC1_9FLAO</name>
<organism evidence="3 5">
    <name type="scientific">Polaribacter dokdonensis DSW-5</name>
    <dbReference type="NCBI Taxonomy" id="1300348"/>
    <lineage>
        <taxon>Bacteria</taxon>
        <taxon>Pseudomonadati</taxon>
        <taxon>Bacteroidota</taxon>
        <taxon>Flavobacteriia</taxon>
        <taxon>Flavobacteriales</taxon>
        <taxon>Flavobacteriaceae</taxon>
    </lineage>
</organism>
<protein>
    <submittedName>
        <fullName evidence="3 4">Histidine kinase</fullName>
    </submittedName>
</protein>
<dbReference type="EMBL" id="LGBR01000001">
    <property type="protein sequence ID" value="KOY52446.1"/>
    <property type="molecule type" value="Genomic_DNA"/>
</dbReference>
<dbReference type="OrthoDB" id="1157482at2"/>
<dbReference type="InterPro" id="IPR010559">
    <property type="entry name" value="Sig_transdc_His_kin_internal"/>
</dbReference>
<reference evidence="4 6" key="2">
    <citation type="submission" date="2016-10" db="EMBL/GenBank/DDBJ databases">
        <authorList>
            <person name="Varghese N."/>
            <person name="Submissions S."/>
        </authorList>
    </citation>
    <scope>NUCLEOTIDE SEQUENCE [LARGE SCALE GENOMIC DNA]</scope>
    <source>
        <strain evidence="4 6">DSW-5</strain>
    </source>
</reference>
<dbReference type="GO" id="GO:0000155">
    <property type="term" value="F:phosphorelay sensor kinase activity"/>
    <property type="evidence" value="ECO:0007669"/>
    <property type="project" value="InterPro"/>
</dbReference>
<feature type="transmembrane region" description="Helical" evidence="1">
    <location>
        <begin position="78"/>
        <end position="103"/>
    </location>
</feature>
<dbReference type="STRING" id="1300348.I602_2006"/>
<evidence type="ECO:0000313" key="5">
    <source>
        <dbReference type="Proteomes" id="UP000037716"/>
    </source>
</evidence>
<feature type="transmembrane region" description="Helical" evidence="1">
    <location>
        <begin position="45"/>
        <end position="66"/>
    </location>
</feature>
<dbReference type="Proteomes" id="UP000183071">
    <property type="component" value="Unassembled WGS sequence"/>
</dbReference>
<dbReference type="RefSeq" id="WP_053974547.1">
    <property type="nucleotide sequence ID" value="NZ_FNUE01000002.1"/>
</dbReference>
<keyword evidence="1" id="KW-0812">Transmembrane</keyword>
<evidence type="ECO:0000259" key="2">
    <source>
        <dbReference type="Pfam" id="PF06580"/>
    </source>
</evidence>
<keyword evidence="1" id="KW-0472">Membrane</keyword>
<evidence type="ECO:0000256" key="1">
    <source>
        <dbReference type="SAM" id="Phobius"/>
    </source>
</evidence>
<feature type="transmembrane region" description="Helical" evidence="1">
    <location>
        <begin position="115"/>
        <end position="135"/>
    </location>
</feature>
<evidence type="ECO:0000313" key="4">
    <source>
        <dbReference type="EMBL" id="SEE45703.1"/>
    </source>
</evidence>
<dbReference type="PATRIC" id="fig|1300348.6.peg.2007"/>
<dbReference type="AlphaFoldDB" id="A0A0M9CHC1"/>
<dbReference type="GO" id="GO:0016020">
    <property type="term" value="C:membrane"/>
    <property type="evidence" value="ECO:0007669"/>
    <property type="project" value="InterPro"/>
</dbReference>
<dbReference type="Pfam" id="PF06580">
    <property type="entry name" value="His_kinase"/>
    <property type="match status" value="1"/>
</dbReference>
<evidence type="ECO:0000313" key="6">
    <source>
        <dbReference type="Proteomes" id="UP000183071"/>
    </source>
</evidence>
<sequence length="342" mass="40176">MRKLFVHQPLFRLLSPLFSGFIVYLLLLLLNNNVGQIQEEFFNSELYFCIGLCYLIQEFSRLLLLLFKHFFSNSLSAITIIVQIVVSLFLCVLLSTIAINLFFEFVLGFSVTIDEIYVFDSILCVITFFYILLYISHQYLYTINTDKLNQELLIKKNIEEDFRQFKRGINPNLLFESLEFLLVLIKTDKEQSDDFIDNLATIYRYILSKKNEQLIEFFEELEGVHNLVALLNYLPNTEIKIQNKCKSHFLVVPGSLLLLIEQIARTSIASRKIPIAINITEETKFLIVSYLINDKINDKLSYKDLKDIIRTYKIYSKEKITILEDTQIRQIKIPRLEIQSEL</sequence>
<feature type="transmembrane region" description="Helical" evidence="1">
    <location>
        <begin position="12"/>
        <end position="30"/>
    </location>
</feature>
<proteinExistence type="predicted"/>
<dbReference type="EMBL" id="FNUE01000002">
    <property type="protein sequence ID" value="SEE45703.1"/>
    <property type="molecule type" value="Genomic_DNA"/>
</dbReference>